<evidence type="ECO:0000256" key="7">
    <source>
        <dbReference type="ARBA" id="ARBA00025527"/>
    </source>
</evidence>
<dbReference type="OrthoDB" id="9811476at2"/>
<keyword evidence="11" id="KW-1185">Reference proteome</keyword>
<dbReference type="PROSITE" id="PS00165">
    <property type="entry name" value="DEHYDRATASE_SER_THR"/>
    <property type="match status" value="1"/>
</dbReference>
<gene>
    <name evidence="10" type="ORF">SAMN02745673_01569</name>
</gene>
<comment type="catalytic activity">
    <reaction evidence="1">
        <text>L-threonine = 2-oxobutanoate + NH4(+)</text>
        <dbReference type="Rhea" id="RHEA:22108"/>
        <dbReference type="ChEBI" id="CHEBI:16763"/>
        <dbReference type="ChEBI" id="CHEBI:28938"/>
        <dbReference type="ChEBI" id="CHEBI:57926"/>
        <dbReference type="EC" id="4.3.1.19"/>
    </reaction>
</comment>
<organism evidence="10 11">
    <name type="scientific">Marinactinospora thermotolerans DSM 45154</name>
    <dbReference type="NCBI Taxonomy" id="1122192"/>
    <lineage>
        <taxon>Bacteria</taxon>
        <taxon>Bacillati</taxon>
        <taxon>Actinomycetota</taxon>
        <taxon>Actinomycetes</taxon>
        <taxon>Streptosporangiales</taxon>
        <taxon>Nocardiopsidaceae</taxon>
        <taxon>Marinactinospora</taxon>
    </lineage>
</organism>
<evidence type="ECO:0000256" key="8">
    <source>
        <dbReference type="ARBA" id="ARBA00031427"/>
    </source>
</evidence>
<dbReference type="PANTHER" id="PTHR48078">
    <property type="entry name" value="THREONINE DEHYDRATASE, MITOCHONDRIAL-RELATED"/>
    <property type="match status" value="1"/>
</dbReference>
<dbReference type="EMBL" id="FUWS01000003">
    <property type="protein sequence ID" value="SJZ82065.1"/>
    <property type="molecule type" value="Genomic_DNA"/>
</dbReference>
<dbReference type="GO" id="GO:0030170">
    <property type="term" value="F:pyridoxal phosphate binding"/>
    <property type="evidence" value="ECO:0007669"/>
    <property type="project" value="InterPro"/>
</dbReference>
<dbReference type="InterPro" id="IPR001926">
    <property type="entry name" value="TrpB-like_PALP"/>
</dbReference>
<evidence type="ECO:0000256" key="2">
    <source>
        <dbReference type="ARBA" id="ARBA00001933"/>
    </source>
</evidence>
<sequence>MELIGIDDVTAAAERVAGHIVRTPLLPCPWDRAGLWLKPENLQPVGAFKIRGAVNALSRLSPRARAAGVVTHSSGNHGRALAHAAREMGARCTVVVPHGAPRVKVEAMRAAGARIVPVPAAERAAVARALADEEGLTLVPPFDHPDVIAGQGTVGLEIVADLPEVEVVLVPVGGGGLAAGVATAVRARCPRARVVGVEPELAADVAEGLALGRLVTWSPQRTARTIADGVRVGPSELTFAHLRERLEGVVTVSEEEIRAAMGVLARQARLVAEPSGALALAAHLSGRAPAGRTVAVVSGGNVDPGLLAEVVAEDGGGGPDAEGGASGRA</sequence>
<evidence type="ECO:0000313" key="10">
    <source>
        <dbReference type="EMBL" id="SJZ82065.1"/>
    </source>
</evidence>
<comment type="function">
    <text evidence="7">Catalyzes the anaerobic formation of alpha-ketobutyrate and ammonia from threonine in a two-step reaction. The first step involved a dehydration of threonine and a production of enamine intermediates (aminocrotonate), which tautomerizes to its imine form (iminobutyrate). Both intermediates are unstable and short-lived. The second step is the nonenzymatic hydrolysis of the enamine/imine intermediates to form 2-ketobutyrate and free ammonia. In the low water environment of the cell, the second step is accelerated by RidA.</text>
</comment>
<dbReference type="AlphaFoldDB" id="A0A1T4NSG8"/>
<comment type="cofactor">
    <cofactor evidence="2">
        <name>pyridoxal 5'-phosphate</name>
        <dbReference type="ChEBI" id="CHEBI:597326"/>
    </cofactor>
</comment>
<evidence type="ECO:0000313" key="11">
    <source>
        <dbReference type="Proteomes" id="UP000190637"/>
    </source>
</evidence>
<accession>A0A1T4NSG8</accession>
<keyword evidence="5" id="KW-0663">Pyridoxal phosphate</keyword>
<dbReference type="GO" id="GO:0006567">
    <property type="term" value="P:L-threonine catabolic process"/>
    <property type="evidence" value="ECO:0007669"/>
    <property type="project" value="TreeGrafter"/>
</dbReference>
<dbReference type="InterPro" id="IPR050147">
    <property type="entry name" value="Ser/Thr_Dehydratase"/>
</dbReference>
<evidence type="ECO:0000259" key="9">
    <source>
        <dbReference type="Pfam" id="PF00291"/>
    </source>
</evidence>
<evidence type="ECO:0000256" key="6">
    <source>
        <dbReference type="ARBA" id="ARBA00023239"/>
    </source>
</evidence>
<evidence type="ECO:0000256" key="5">
    <source>
        <dbReference type="ARBA" id="ARBA00022898"/>
    </source>
</evidence>
<dbReference type="PANTHER" id="PTHR48078:SF6">
    <property type="entry name" value="L-THREONINE DEHYDRATASE CATABOLIC TDCB"/>
    <property type="match status" value="1"/>
</dbReference>
<dbReference type="GO" id="GO:0009097">
    <property type="term" value="P:isoleucine biosynthetic process"/>
    <property type="evidence" value="ECO:0007669"/>
    <property type="project" value="TreeGrafter"/>
</dbReference>
<dbReference type="GO" id="GO:0004794">
    <property type="term" value="F:threonine deaminase activity"/>
    <property type="evidence" value="ECO:0007669"/>
    <property type="project" value="UniProtKB-EC"/>
</dbReference>
<dbReference type="FunFam" id="3.40.50.1100:FF:000007">
    <property type="entry name" value="L-threonine dehydratase catabolic TdcB"/>
    <property type="match status" value="1"/>
</dbReference>
<name>A0A1T4NSG8_9ACTN</name>
<dbReference type="STRING" id="1122192.SAMN02745673_01569"/>
<protein>
    <recommendedName>
        <fullName evidence="4">threonine ammonia-lyase</fullName>
        <ecNumber evidence="4">4.3.1.19</ecNumber>
    </recommendedName>
    <alternativeName>
        <fullName evidence="8">Threonine deaminase</fullName>
    </alternativeName>
</protein>
<dbReference type="Pfam" id="PF00291">
    <property type="entry name" value="PALP"/>
    <property type="match status" value="1"/>
</dbReference>
<dbReference type="RefSeq" id="WP_078760926.1">
    <property type="nucleotide sequence ID" value="NZ_FUWS01000003.1"/>
</dbReference>
<comment type="similarity">
    <text evidence="3">Belongs to the serine/threonine dehydratase family.</text>
</comment>
<evidence type="ECO:0000256" key="4">
    <source>
        <dbReference type="ARBA" id="ARBA00012096"/>
    </source>
</evidence>
<dbReference type="Proteomes" id="UP000190637">
    <property type="component" value="Unassembled WGS sequence"/>
</dbReference>
<dbReference type="Gene3D" id="3.40.50.1100">
    <property type="match status" value="2"/>
</dbReference>
<keyword evidence="6" id="KW-0456">Lyase</keyword>
<proteinExistence type="inferred from homology"/>
<dbReference type="EC" id="4.3.1.19" evidence="4"/>
<evidence type="ECO:0000256" key="3">
    <source>
        <dbReference type="ARBA" id="ARBA00010869"/>
    </source>
</evidence>
<dbReference type="CDD" id="cd01562">
    <property type="entry name" value="Thr-dehyd"/>
    <property type="match status" value="1"/>
</dbReference>
<dbReference type="GO" id="GO:0006565">
    <property type="term" value="P:L-serine catabolic process"/>
    <property type="evidence" value="ECO:0007669"/>
    <property type="project" value="TreeGrafter"/>
</dbReference>
<dbReference type="GO" id="GO:0003941">
    <property type="term" value="F:L-serine ammonia-lyase activity"/>
    <property type="evidence" value="ECO:0007669"/>
    <property type="project" value="TreeGrafter"/>
</dbReference>
<feature type="domain" description="Tryptophan synthase beta chain-like PALP" evidence="9">
    <location>
        <begin position="18"/>
        <end position="299"/>
    </location>
</feature>
<dbReference type="InterPro" id="IPR000634">
    <property type="entry name" value="Ser/Thr_deHydtase_PyrdxlP-BS"/>
</dbReference>
<dbReference type="InterPro" id="IPR036052">
    <property type="entry name" value="TrpB-like_PALP_sf"/>
</dbReference>
<evidence type="ECO:0000256" key="1">
    <source>
        <dbReference type="ARBA" id="ARBA00001274"/>
    </source>
</evidence>
<dbReference type="SUPFAM" id="SSF53686">
    <property type="entry name" value="Tryptophan synthase beta subunit-like PLP-dependent enzymes"/>
    <property type="match status" value="1"/>
</dbReference>
<reference evidence="10 11" key="1">
    <citation type="submission" date="2017-02" db="EMBL/GenBank/DDBJ databases">
        <authorList>
            <person name="Peterson S.W."/>
        </authorList>
    </citation>
    <scope>NUCLEOTIDE SEQUENCE [LARGE SCALE GENOMIC DNA]</scope>
    <source>
        <strain evidence="10 11">DSM 45154</strain>
    </source>
</reference>
<dbReference type="FunFam" id="3.40.50.1100:FF:000005">
    <property type="entry name" value="Threonine dehydratase catabolic"/>
    <property type="match status" value="1"/>
</dbReference>